<comment type="caution">
    <text evidence="3">The sequence shown here is derived from an EMBL/GenBank/DDBJ whole genome shotgun (WGS) entry which is preliminary data.</text>
</comment>
<organism evidence="3 4">
    <name type="scientific">Genlisea aurea</name>
    <dbReference type="NCBI Taxonomy" id="192259"/>
    <lineage>
        <taxon>Eukaryota</taxon>
        <taxon>Viridiplantae</taxon>
        <taxon>Streptophyta</taxon>
        <taxon>Embryophyta</taxon>
        <taxon>Tracheophyta</taxon>
        <taxon>Spermatophyta</taxon>
        <taxon>Magnoliopsida</taxon>
        <taxon>eudicotyledons</taxon>
        <taxon>Gunneridae</taxon>
        <taxon>Pentapetalae</taxon>
        <taxon>asterids</taxon>
        <taxon>lamiids</taxon>
        <taxon>Lamiales</taxon>
        <taxon>Lentibulariaceae</taxon>
        <taxon>Genlisea</taxon>
    </lineage>
</organism>
<evidence type="ECO:0000256" key="1">
    <source>
        <dbReference type="SAM" id="Phobius"/>
    </source>
</evidence>
<keyword evidence="1" id="KW-0812">Transmembrane</keyword>
<dbReference type="InterPro" id="IPR022742">
    <property type="entry name" value="Hydrolase_4"/>
</dbReference>
<proteinExistence type="predicted"/>
<gene>
    <name evidence="3" type="ORF">M569_13317</name>
</gene>
<dbReference type="PANTHER" id="PTHR11614">
    <property type="entry name" value="PHOSPHOLIPASE-RELATED"/>
    <property type="match status" value="1"/>
</dbReference>
<accession>S8C3S5</accession>
<evidence type="ECO:0000259" key="2">
    <source>
        <dbReference type="Pfam" id="PF12146"/>
    </source>
</evidence>
<dbReference type="InterPro" id="IPR029058">
    <property type="entry name" value="AB_hydrolase_fold"/>
</dbReference>
<feature type="domain" description="Serine aminopeptidase S33" evidence="2">
    <location>
        <begin position="131"/>
        <end position="190"/>
    </location>
</feature>
<evidence type="ECO:0000313" key="4">
    <source>
        <dbReference type="Proteomes" id="UP000015453"/>
    </source>
</evidence>
<keyword evidence="1" id="KW-0472">Membrane</keyword>
<dbReference type="Proteomes" id="UP000015453">
    <property type="component" value="Unassembled WGS sequence"/>
</dbReference>
<sequence length="192" mass="21642">AAAVMQVEELTSGASGRIIPVFRNLRQSIASREAFRRSFTFVYSFFVWILLLLPRLHRMPSAASSSPAPMKRRKFAIRRDEEDTTRRRALAQAIAMVADCDSECRWSTSLFYGVRRHALFYRSWFPDSGTLKGILIIIHGLNEHSGRYSEFAKRLVSCNFGVYAVDWIGHGGSDGLHGYVPSLDHVVADTVS</sequence>
<keyword evidence="4" id="KW-1185">Reference proteome</keyword>
<dbReference type="AlphaFoldDB" id="S8C3S5"/>
<dbReference type="Gene3D" id="3.40.50.1820">
    <property type="entry name" value="alpha/beta hydrolase"/>
    <property type="match status" value="1"/>
</dbReference>
<dbReference type="SUPFAM" id="SSF53474">
    <property type="entry name" value="alpha/beta-Hydrolases"/>
    <property type="match status" value="1"/>
</dbReference>
<dbReference type="EMBL" id="AUSU01006813">
    <property type="protein sequence ID" value="EPS61480.1"/>
    <property type="molecule type" value="Genomic_DNA"/>
</dbReference>
<keyword evidence="1" id="KW-1133">Transmembrane helix</keyword>
<name>S8C3S5_9LAMI</name>
<protein>
    <recommendedName>
        <fullName evidence="2">Serine aminopeptidase S33 domain-containing protein</fullName>
    </recommendedName>
</protein>
<feature type="transmembrane region" description="Helical" evidence="1">
    <location>
        <begin position="34"/>
        <end position="53"/>
    </location>
</feature>
<dbReference type="OrthoDB" id="1741766at2759"/>
<reference evidence="3 4" key="1">
    <citation type="journal article" date="2013" name="BMC Genomics">
        <title>The miniature genome of a carnivorous plant Genlisea aurea contains a low number of genes and short non-coding sequences.</title>
        <authorList>
            <person name="Leushkin E.V."/>
            <person name="Sutormin R.A."/>
            <person name="Nabieva E.R."/>
            <person name="Penin A.A."/>
            <person name="Kondrashov A.S."/>
            <person name="Logacheva M.D."/>
        </authorList>
    </citation>
    <scope>NUCLEOTIDE SEQUENCE [LARGE SCALE GENOMIC DNA]</scope>
</reference>
<dbReference type="Pfam" id="PF12146">
    <property type="entry name" value="Hydrolase_4"/>
    <property type="match status" value="1"/>
</dbReference>
<feature type="non-terminal residue" evidence="3">
    <location>
        <position position="1"/>
    </location>
</feature>
<dbReference type="InterPro" id="IPR051044">
    <property type="entry name" value="MAG_DAG_Lipase"/>
</dbReference>
<evidence type="ECO:0000313" key="3">
    <source>
        <dbReference type="EMBL" id="EPS61480.1"/>
    </source>
</evidence>
<feature type="non-terminal residue" evidence="3">
    <location>
        <position position="192"/>
    </location>
</feature>